<keyword evidence="4" id="KW-0378">Hydrolase</keyword>
<dbReference type="Pfam" id="PF22422">
    <property type="entry name" value="MGH1-like_GH"/>
    <property type="match status" value="1"/>
</dbReference>
<evidence type="ECO:0000313" key="4">
    <source>
        <dbReference type="EMBL" id="STC78760.1"/>
    </source>
</evidence>
<organism evidence="4 5">
    <name type="scientific">Escherichia coli</name>
    <dbReference type="NCBI Taxonomy" id="562"/>
    <lineage>
        <taxon>Bacteria</taxon>
        <taxon>Pseudomonadati</taxon>
        <taxon>Pseudomonadota</taxon>
        <taxon>Gammaproteobacteria</taxon>
        <taxon>Enterobacterales</taxon>
        <taxon>Enterobacteriaceae</taxon>
        <taxon>Escherichia</taxon>
    </lineage>
</organism>
<dbReference type="Pfam" id="PF21152">
    <property type="entry name" value="YgjK_N"/>
    <property type="match status" value="1"/>
</dbReference>
<dbReference type="InterPro" id="IPR008928">
    <property type="entry name" value="6-hairpin_glycosidase_sf"/>
</dbReference>
<dbReference type="Gene3D" id="1.50.10.10">
    <property type="match status" value="1"/>
</dbReference>
<dbReference type="Proteomes" id="UP000254647">
    <property type="component" value="Unassembled WGS sequence"/>
</dbReference>
<evidence type="ECO:0000259" key="2">
    <source>
        <dbReference type="Pfam" id="PF21152"/>
    </source>
</evidence>
<dbReference type="InterPro" id="IPR054491">
    <property type="entry name" value="MGH1-like_GH"/>
</dbReference>
<dbReference type="SUPFAM" id="SSF48208">
    <property type="entry name" value="Six-hairpin glycosidases"/>
    <property type="match status" value="1"/>
</dbReference>
<evidence type="ECO:0000313" key="5">
    <source>
        <dbReference type="Proteomes" id="UP000254647"/>
    </source>
</evidence>
<protein>
    <submittedName>
        <fullName evidence="4">Glycosyl hydrolase</fullName>
    </submittedName>
</protein>
<feature type="domain" description="Glucosidase YgjK N-terminal" evidence="2">
    <location>
        <begin position="33"/>
        <end position="286"/>
    </location>
</feature>
<feature type="signal peptide" evidence="1">
    <location>
        <begin position="1"/>
        <end position="22"/>
    </location>
</feature>
<reference evidence="4 5" key="1">
    <citation type="submission" date="2018-06" db="EMBL/GenBank/DDBJ databases">
        <authorList>
            <consortium name="Pathogen Informatics"/>
            <person name="Doyle S."/>
        </authorList>
    </citation>
    <scope>NUCLEOTIDE SEQUENCE [LARGE SCALE GENOMIC DNA]</scope>
    <source>
        <strain evidence="4 5">NCTC10767</strain>
    </source>
</reference>
<dbReference type="Gene3D" id="2.70.98.50">
    <property type="entry name" value="putative glycoside hydrolase family protein from bacillus halodurans"/>
    <property type="match status" value="1"/>
</dbReference>
<dbReference type="Gene3D" id="3.30.1390.40">
    <property type="entry name" value="Ribosomal protein L30p/L7e"/>
    <property type="match status" value="1"/>
</dbReference>
<dbReference type="GO" id="GO:0016787">
    <property type="term" value="F:hydrolase activity"/>
    <property type="evidence" value="ECO:0007669"/>
    <property type="project" value="UniProtKB-KW"/>
</dbReference>
<dbReference type="GO" id="GO:0005975">
    <property type="term" value="P:carbohydrate metabolic process"/>
    <property type="evidence" value="ECO:0007669"/>
    <property type="project" value="InterPro"/>
</dbReference>
<dbReference type="NCBIfam" id="NF007525">
    <property type="entry name" value="PRK10137.1"/>
    <property type="match status" value="1"/>
</dbReference>
<dbReference type="Gene3D" id="1.10.287.100">
    <property type="match status" value="1"/>
</dbReference>
<dbReference type="AlphaFoldDB" id="A0A376CZH5"/>
<feature type="chain" id="PRO_5016787640" evidence="1">
    <location>
        <begin position="23"/>
        <end position="520"/>
    </location>
</feature>
<evidence type="ECO:0000256" key="1">
    <source>
        <dbReference type="SAM" id="SignalP"/>
    </source>
</evidence>
<dbReference type="EMBL" id="UFXW01000004">
    <property type="protein sequence ID" value="STC78760.1"/>
    <property type="molecule type" value="Genomic_DNA"/>
</dbReference>
<feature type="domain" description="Mannosylglycerate hydrolase MGH1-like glycoside hydrolase" evidence="3">
    <location>
        <begin position="342"/>
        <end position="506"/>
    </location>
</feature>
<gene>
    <name evidence="4" type="primary">ygjK_2</name>
    <name evidence="4" type="ORF">NCTC10767_01753</name>
</gene>
<evidence type="ECO:0000259" key="3">
    <source>
        <dbReference type="Pfam" id="PF22422"/>
    </source>
</evidence>
<dbReference type="InterPro" id="IPR048450">
    <property type="entry name" value="YgjK_N"/>
</dbReference>
<keyword evidence="1" id="KW-0732">Signal</keyword>
<name>A0A376CZH5_ECOLX</name>
<sequence length="520" mass="58800">MKIKTILTPVACALLMSFSAHAANADNYKNVINRTGAPQYMKDYDYDDHQRFNPFFDLGAWHGHLLPDGPNTMGGFPGVALLTEEYINFMASNFDRLTVWQDGKKVDFTLEAYSIPGALVQKLISKDVQVEMILRFATPRTSQLETKITSDKPLDLVWDGELLEKLEAKEGKPLSDKTIAGEYPDYQRKISATRDGLKVIFGKVRATWDLLTSGESEYQVHKSLPVQTEINGNRFTSKAHINGSTTLYTTYSHLLTAQEVSKEQMQIRDILARPAFYLTASQQRWEEYLKKGLTNPDATPEQTRVAVKAIETLNGNWRSPGGAVKYNTVTPSVTGRWFSGNQTWPWDTWKQAFAMAHFNPDIAKENIRAVFSWQIQPGDSVRPQDVGFVPDLIAWNLSPERGGDGGNWNERNTKPSLAAWSVMEVYNVTQDKNWLAEMYPKLVAYHDWWLRNRDHNGNGVPEYGATRDKAHNTENGEMLFTVKKGAKEETQSGLNNYARVVEKGQYDSLEIPAQVAASWE</sequence>
<dbReference type="InterPro" id="IPR012341">
    <property type="entry name" value="6hp_glycosidase-like_sf"/>
</dbReference>
<accession>A0A376CZH5</accession>
<proteinExistence type="predicted"/>